<dbReference type="Proteomes" id="UP000003959">
    <property type="component" value="Unassembled WGS sequence"/>
</dbReference>
<evidence type="ECO:0000256" key="1">
    <source>
        <dbReference type="SAM" id="MobiDB-lite"/>
    </source>
</evidence>
<dbReference type="HOGENOM" id="CLU_2717949_0_0_3"/>
<evidence type="ECO:0000313" key="2">
    <source>
        <dbReference type="EMBL" id="EGJ30888.1"/>
    </source>
</evidence>
<organism evidence="2 3">
    <name type="scientific">Moorena producens 3L</name>
    <dbReference type="NCBI Taxonomy" id="489825"/>
    <lineage>
        <taxon>Bacteria</taxon>
        <taxon>Bacillati</taxon>
        <taxon>Cyanobacteriota</taxon>
        <taxon>Cyanophyceae</taxon>
        <taxon>Coleofasciculales</taxon>
        <taxon>Coleofasciculaceae</taxon>
        <taxon>Moorena</taxon>
    </lineage>
</organism>
<gene>
    <name evidence="2" type="ORF">LYNGBM3L_46390</name>
</gene>
<feature type="compositionally biased region" description="Basic and acidic residues" evidence="1">
    <location>
        <begin position="60"/>
        <end position="72"/>
    </location>
</feature>
<evidence type="ECO:0000313" key="3">
    <source>
        <dbReference type="Proteomes" id="UP000003959"/>
    </source>
</evidence>
<protein>
    <submittedName>
        <fullName evidence="2">Uncharacterized protein</fullName>
    </submittedName>
</protein>
<dbReference type="OrthoDB" id="471894at2"/>
<feature type="region of interest" description="Disordered" evidence="1">
    <location>
        <begin position="46"/>
        <end position="72"/>
    </location>
</feature>
<dbReference type="EMBL" id="GL890945">
    <property type="protein sequence ID" value="EGJ30888.1"/>
    <property type="molecule type" value="Genomic_DNA"/>
</dbReference>
<keyword evidence="3" id="KW-1185">Reference proteome</keyword>
<accession>F4XX03</accession>
<feature type="region of interest" description="Disordered" evidence="1">
    <location>
        <begin position="1"/>
        <end position="24"/>
    </location>
</feature>
<dbReference type="AlphaFoldDB" id="F4XX03"/>
<name>F4XX03_9CYAN</name>
<dbReference type="RefSeq" id="WP_009148905.1">
    <property type="nucleotide sequence ID" value="NZ_GL890945.1"/>
</dbReference>
<sequence>MLTVAAGNGQDARSTKMPMAPRCPFHQDAHASKIPMPVRCLFHQDAHGTKMPMAPTGSNRKNEMHPRVDNQD</sequence>
<proteinExistence type="predicted"/>
<reference evidence="3" key="1">
    <citation type="journal article" date="2011" name="Proc. Natl. Acad. Sci. U.S.A.">
        <title>Genomic insights into the physiology and ecology of the marine filamentous cyanobacterium Lyngbya majuscula.</title>
        <authorList>
            <person name="Jones A.C."/>
            <person name="Monroe E.A."/>
            <person name="Podell S."/>
            <person name="Hess W.R."/>
            <person name="Klages S."/>
            <person name="Esquenazi E."/>
            <person name="Niessen S."/>
            <person name="Hoover H."/>
            <person name="Rothmann M."/>
            <person name="Lasken R.S."/>
            <person name="Yates J.R.III."/>
            <person name="Reinhardt R."/>
            <person name="Kube M."/>
            <person name="Burkart M.D."/>
            <person name="Allen E.E."/>
            <person name="Dorrestein P.C."/>
            <person name="Gerwick W.H."/>
            <person name="Gerwick L."/>
        </authorList>
    </citation>
    <scope>NUCLEOTIDE SEQUENCE [LARGE SCALE GENOMIC DNA]</scope>
    <source>
        <strain evidence="3">3L</strain>
    </source>
</reference>